<feature type="region of interest" description="Disordered" evidence="16">
    <location>
        <begin position="292"/>
        <end position="314"/>
    </location>
</feature>
<dbReference type="SUPFAM" id="SSF48508">
    <property type="entry name" value="Nuclear receptor ligand-binding domain"/>
    <property type="match status" value="1"/>
</dbReference>
<keyword evidence="4" id="KW-0479">Metal-binding</keyword>
<keyword evidence="3" id="KW-0754">Steroid-binding</keyword>
<dbReference type="AlphaFoldDB" id="A0A671FMC1"/>
<evidence type="ECO:0000256" key="11">
    <source>
        <dbReference type="ARBA" id="ARBA00023170"/>
    </source>
</evidence>
<evidence type="ECO:0000256" key="10">
    <source>
        <dbReference type="ARBA" id="ARBA00023163"/>
    </source>
</evidence>
<evidence type="ECO:0000256" key="3">
    <source>
        <dbReference type="ARBA" id="ARBA00022665"/>
    </source>
</evidence>
<evidence type="ECO:0000256" key="12">
    <source>
        <dbReference type="ARBA" id="ARBA00023242"/>
    </source>
</evidence>
<dbReference type="PROSITE" id="PS51843">
    <property type="entry name" value="NR_LBD"/>
    <property type="match status" value="1"/>
</dbReference>
<dbReference type="GeneTree" id="ENSGT00940000158133"/>
<keyword evidence="10" id="KW-0804">Transcription</keyword>
<keyword evidence="9" id="KW-0238">DNA-binding</keyword>
<dbReference type="Gene3D" id="1.10.565.10">
    <property type="entry name" value="Retinoid X Receptor"/>
    <property type="match status" value="1"/>
</dbReference>
<reference evidence="18" key="4">
    <citation type="submission" date="2025-08" db="UniProtKB">
        <authorList>
            <consortium name="Ensembl"/>
        </authorList>
    </citation>
    <scope>IDENTIFICATION</scope>
</reference>
<dbReference type="InterPro" id="IPR001723">
    <property type="entry name" value="Nuclear_hrmn_rcpt"/>
</dbReference>
<dbReference type="InterPro" id="IPR024736">
    <property type="entry name" value="Oestrogen-typ_rcpt_final_C_dom"/>
</dbReference>
<dbReference type="Proteomes" id="UP000472240">
    <property type="component" value="Chromosome 3"/>
</dbReference>
<evidence type="ECO:0000256" key="6">
    <source>
        <dbReference type="ARBA" id="ARBA00022833"/>
    </source>
</evidence>
<organism evidence="18 19">
    <name type="scientific">Rhinolophus ferrumequinum</name>
    <name type="common">Greater horseshoe bat</name>
    <dbReference type="NCBI Taxonomy" id="59479"/>
    <lineage>
        <taxon>Eukaryota</taxon>
        <taxon>Metazoa</taxon>
        <taxon>Chordata</taxon>
        <taxon>Craniata</taxon>
        <taxon>Vertebrata</taxon>
        <taxon>Euteleostomi</taxon>
        <taxon>Mammalia</taxon>
        <taxon>Eutheria</taxon>
        <taxon>Laurasiatheria</taxon>
        <taxon>Chiroptera</taxon>
        <taxon>Yinpterochiroptera</taxon>
        <taxon>Rhinolophoidea</taxon>
        <taxon>Rhinolophidae</taxon>
        <taxon>Rhinolophinae</taxon>
        <taxon>Rhinolophus</taxon>
    </lineage>
</organism>
<evidence type="ECO:0000256" key="14">
    <source>
        <dbReference type="ARBA" id="ARBA00031973"/>
    </source>
</evidence>
<evidence type="ECO:0000256" key="16">
    <source>
        <dbReference type="SAM" id="MobiDB-lite"/>
    </source>
</evidence>
<keyword evidence="19" id="KW-1185">Reference proteome</keyword>
<dbReference type="Pfam" id="PF02159">
    <property type="entry name" value="Oest_recep"/>
    <property type="match status" value="1"/>
</dbReference>
<dbReference type="InterPro" id="IPR001292">
    <property type="entry name" value="Estr_rcpt"/>
</dbReference>
<dbReference type="GO" id="GO:0005634">
    <property type="term" value="C:nucleus"/>
    <property type="evidence" value="ECO:0007669"/>
    <property type="project" value="InterPro"/>
</dbReference>
<keyword evidence="11" id="KW-0675">Receptor</keyword>
<dbReference type="Pfam" id="PF00104">
    <property type="entry name" value="Hormone_recep"/>
    <property type="match status" value="1"/>
</dbReference>
<gene>
    <name evidence="18" type="primary">ESR1</name>
</gene>
<dbReference type="PRINTS" id="PR00398">
    <property type="entry name" value="STRDHORMONER"/>
</dbReference>
<comment type="similarity">
    <text evidence="1">Belongs to the nuclear hormone receptor family. NR3 subfamily.</text>
</comment>
<proteinExistence type="inferred from homology"/>
<name>A0A671FMC1_RHIFE</name>
<evidence type="ECO:0000256" key="13">
    <source>
        <dbReference type="ARBA" id="ARBA00031699"/>
    </source>
</evidence>
<evidence type="ECO:0000256" key="5">
    <source>
        <dbReference type="ARBA" id="ARBA00022771"/>
    </source>
</evidence>
<evidence type="ECO:0000256" key="1">
    <source>
        <dbReference type="ARBA" id="ARBA00005413"/>
    </source>
</evidence>
<sequence>MTMTLHTKASGMALLHQIQGNELEPLTRQQLKIPLERPLGEVYMDSSKPAVYTYPEGAAYDFNAAAAASAPVYGQSGLAYGPGPEAAAYGAHSLGGFPPLNSVSPNPLVLLHQPPPELSSFLHPHGQQVPYYLENEPNGYAVHEAGPPTFYRNQGKCVEGMVEIFDMLLATSSRFRMMNLQGEEFVCLKSIILLNSGVYTFLSSTLKSLEEKDHIHRVLDKITDTLIHLMAKAGLTLQQQQRRLAQLLLILSHFRHMSNKGMEHLYNMKCKNVVPLYDLLLEMLDAHRLHAPTNRGGAPMEQTHQSQMATTGPTSSHSLPAYYINGEAEGFPTTI</sequence>
<dbReference type="InterPro" id="IPR046944">
    <property type="entry name" value="Estr_rcpt_N"/>
</dbReference>
<keyword evidence="12" id="KW-0539">Nucleus</keyword>
<dbReference type="InterPro" id="IPR035500">
    <property type="entry name" value="NHR-like_dom_sf"/>
</dbReference>
<dbReference type="Pfam" id="PF12743">
    <property type="entry name" value="ESR1_C"/>
    <property type="match status" value="1"/>
</dbReference>
<reference evidence="19" key="3">
    <citation type="submission" date="2018-12" db="EMBL/GenBank/DDBJ databases">
        <title>G10K-VGP greater horseshoe bat female genome, primary haplotype.</title>
        <authorList>
            <person name="Teeling E."/>
            <person name="Myers G."/>
            <person name="Vernes S."/>
            <person name="Pippel M."/>
            <person name="Winkler S."/>
            <person name="Fedrigo O."/>
            <person name="Rhie A."/>
            <person name="Koren S."/>
            <person name="Phillippy A."/>
            <person name="Lewin H."/>
            <person name="Damas J."/>
            <person name="Howe K."/>
            <person name="Mountcastle J."/>
            <person name="Jarvis E.D."/>
        </authorList>
    </citation>
    <scope>NUCLEOTIDE SEQUENCE [LARGE SCALE GENOMIC DNA]</scope>
</reference>
<reference evidence="18" key="5">
    <citation type="submission" date="2025-09" db="UniProtKB">
        <authorList>
            <consortium name="Ensembl"/>
        </authorList>
    </citation>
    <scope>IDENTIFICATION</scope>
</reference>
<evidence type="ECO:0000313" key="18">
    <source>
        <dbReference type="Ensembl" id="ENSRFEP00010026700.1"/>
    </source>
</evidence>
<dbReference type="GO" id="GO:0003677">
    <property type="term" value="F:DNA binding"/>
    <property type="evidence" value="ECO:0007669"/>
    <property type="project" value="UniProtKB-KW"/>
</dbReference>
<evidence type="ECO:0000256" key="4">
    <source>
        <dbReference type="ARBA" id="ARBA00022723"/>
    </source>
</evidence>
<dbReference type="PRINTS" id="PR00543">
    <property type="entry name" value="OESTROGENR"/>
</dbReference>
<evidence type="ECO:0000256" key="8">
    <source>
        <dbReference type="ARBA" id="ARBA00023121"/>
    </source>
</evidence>
<keyword evidence="5" id="KW-0863">Zinc-finger</keyword>
<keyword evidence="7" id="KW-0805">Transcription regulation</keyword>
<evidence type="ECO:0000259" key="17">
    <source>
        <dbReference type="PROSITE" id="PS51843"/>
    </source>
</evidence>
<dbReference type="GO" id="GO:0008270">
    <property type="term" value="F:zinc ion binding"/>
    <property type="evidence" value="ECO:0007669"/>
    <property type="project" value="UniProtKB-KW"/>
</dbReference>
<evidence type="ECO:0000256" key="15">
    <source>
        <dbReference type="ARBA" id="ARBA00032418"/>
    </source>
</evidence>
<evidence type="ECO:0000256" key="2">
    <source>
        <dbReference type="ARBA" id="ARBA00015934"/>
    </source>
</evidence>
<protein>
    <recommendedName>
        <fullName evidence="2">Estrogen receptor</fullName>
    </recommendedName>
    <alternativeName>
        <fullName evidence="14">ER-alpha</fullName>
    </alternativeName>
    <alternativeName>
        <fullName evidence="13">Estradiol receptor</fullName>
    </alternativeName>
    <alternativeName>
        <fullName evidence="15">Nuclear receptor subfamily 3 group A member 1</fullName>
    </alternativeName>
</protein>
<feature type="compositionally biased region" description="Polar residues" evidence="16">
    <location>
        <begin position="302"/>
        <end position="314"/>
    </location>
</feature>
<dbReference type="GO" id="GO:0005496">
    <property type="term" value="F:steroid binding"/>
    <property type="evidence" value="ECO:0007669"/>
    <property type="project" value="UniProtKB-KW"/>
</dbReference>
<dbReference type="GO" id="GO:0030284">
    <property type="term" value="F:nuclear estrogen receptor activity"/>
    <property type="evidence" value="ECO:0007669"/>
    <property type="project" value="InterPro"/>
</dbReference>
<reference evidence="18 19" key="1">
    <citation type="journal article" date="2015" name="Annu Rev Anim Biosci">
        <title>The Genome 10K Project: a way forward.</title>
        <authorList>
            <person name="Koepfli K.P."/>
            <person name="Paten B."/>
            <person name="O'Brien S.J."/>
            <person name="Koepfli K.P."/>
            <person name="Paten B."/>
            <person name="Antunes A."/>
            <person name="Belov K."/>
            <person name="Bustamante C."/>
            <person name="Castoe T.A."/>
            <person name="Clawson H."/>
            <person name="Crawford A.J."/>
            <person name="Diekhans M."/>
            <person name="Distel D."/>
            <person name="Durbin R."/>
            <person name="Earl D."/>
            <person name="Fujita M.K."/>
            <person name="Gamble T."/>
            <person name="Georges A."/>
            <person name="Gemmell N."/>
            <person name="Gilbert M.T."/>
            <person name="Graves J.M."/>
            <person name="Green R.E."/>
            <person name="Hickey G."/>
            <person name="Jarvis E.D."/>
            <person name="Johnson W."/>
            <person name="Komissarov A."/>
            <person name="Korf I."/>
            <person name="Kuhn R."/>
            <person name="Larkin D.M."/>
            <person name="Lewin H."/>
            <person name="Lopez J.V."/>
            <person name="Ma J."/>
            <person name="Marques-Bonet T."/>
            <person name="Miller W."/>
            <person name="Murphy R."/>
            <person name="Pevzner P."/>
            <person name="Shapiro B."/>
            <person name="Steiner C."/>
            <person name="Tamazian G."/>
            <person name="Venkatesh B."/>
            <person name="Wang J."/>
            <person name="Wayne R."/>
            <person name="Wiley E."/>
            <person name="Yang H."/>
            <person name="Zhang G."/>
            <person name="Haussler D."/>
            <person name="Ryder O."/>
            <person name="O'Brien S.J."/>
        </authorList>
    </citation>
    <scope>NUCLEOTIDE SEQUENCE</scope>
</reference>
<evidence type="ECO:0000313" key="19">
    <source>
        <dbReference type="Proteomes" id="UP000472240"/>
    </source>
</evidence>
<dbReference type="PANTHER" id="PTHR48092">
    <property type="entry name" value="KNIRPS-RELATED PROTEIN-RELATED"/>
    <property type="match status" value="1"/>
</dbReference>
<evidence type="ECO:0000256" key="9">
    <source>
        <dbReference type="ARBA" id="ARBA00023125"/>
    </source>
</evidence>
<dbReference type="InterPro" id="IPR000536">
    <property type="entry name" value="Nucl_hrmn_rcpt_lig-bd"/>
</dbReference>
<reference evidence="18 19" key="2">
    <citation type="journal article" date="2018" name="Annu Rev Anim Biosci">
        <title>Bat Biology, Genomes, and the Bat1K Project: To Generate Chromosome-Level Genomes for All Living Bat Species.</title>
        <authorList>
            <person name="Teeling E.C."/>
            <person name="Vernes S.C."/>
            <person name="Davalos L.M."/>
            <person name="Ray D.A."/>
            <person name="Gilbert M.T.P."/>
            <person name="Myers E."/>
        </authorList>
    </citation>
    <scope>NUCLEOTIDE SEQUENCE</scope>
</reference>
<accession>A0A671FMC1</accession>
<dbReference type="InterPro" id="IPR050200">
    <property type="entry name" value="Nuclear_hormone_rcpt_NR3"/>
</dbReference>
<feature type="domain" description="NR LBD" evidence="17">
    <location>
        <begin position="1"/>
        <end position="287"/>
    </location>
</feature>
<dbReference type="Ensembl" id="ENSRFET00010029012.1">
    <property type="protein sequence ID" value="ENSRFEP00010026700.1"/>
    <property type="gene ID" value="ENSRFEG00010017671.1"/>
</dbReference>
<keyword evidence="6" id="KW-0862">Zinc</keyword>
<keyword evidence="8" id="KW-0446">Lipid-binding</keyword>
<evidence type="ECO:0000256" key="7">
    <source>
        <dbReference type="ARBA" id="ARBA00023015"/>
    </source>
</evidence>